<dbReference type="AlphaFoldDB" id="A0A645E3Y9"/>
<dbReference type="EMBL" id="VSSQ01042624">
    <property type="protein sequence ID" value="MPM96235.1"/>
    <property type="molecule type" value="Genomic_DNA"/>
</dbReference>
<dbReference type="Pfam" id="PF08532">
    <property type="entry name" value="Glyco_hydro_42M"/>
    <property type="match status" value="1"/>
</dbReference>
<comment type="caution">
    <text evidence="2">The sequence shown here is derived from an EMBL/GenBank/DDBJ whole genome shotgun (WGS) entry which is preliminary data.</text>
</comment>
<protein>
    <recommendedName>
        <fullName evidence="1">Beta-galactosidase trimerisation domain-containing protein</fullName>
    </recommendedName>
</protein>
<proteinExistence type="predicted"/>
<evidence type="ECO:0000259" key="1">
    <source>
        <dbReference type="Pfam" id="PF08532"/>
    </source>
</evidence>
<dbReference type="GO" id="GO:0005975">
    <property type="term" value="P:carbohydrate metabolic process"/>
    <property type="evidence" value="ECO:0007669"/>
    <property type="project" value="InterPro"/>
</dbReference>
<dbReference type="InterPro" id="IPR013738">
    <property type="entry name" value="Beta_galactosidase_Trimer"/>
</dbReference>
<accession>A0A645E3Y9</accession>
<sequence>MSVYDMLVRKHVQFDIIDDVSLVDGTLSKYEAVILPEVACLTDDGAEAIKKFVSDGGKLLANFDAGMYNEDGSFASTPKLAEVLGLCGTPKLVSSPSVGNAYAISTGSHPITDALSFPRIPGNILTLEWNTLPDTKVLMKVMHPMPSTYAIIPEDGYYPFLCEHKYGSGCAYYICGNYAETVNGRNMTDYANLVNAFADYTAKPVVESDEPGLYETVLRRQENSDRFILHAVNLTGAMYRPLEKLVPLNNVRFSLTLDGFGIKTDGREFKLRTLRGGNILGKRTESGKLTFVLDKLDDYEVIVIE</sequence>
<dbReference type="SUPFAM" id="SSF52317">
    <property type="entry name" value="Class I glutamine amidotransferase-like"/>
    <property type="match status" value="1"/>
</dbReference>
<gene>
    <name evidence="2" type="ORF">SDC9_143393</name>
</gene>
<feature type="domain" description="Beta-galactosidase trimerisation" evidence="1">
    <location>
        <begin position="4"/>
        <end position="84"/>
    </location>
</feature>
<dbReference type="InterPro" id="IPR029062">
    <property type="entry name" value="Class_I_gatase-like"/>
</dbReference>
<dbReference type="CDD" id="cd03143">
    <property type="entry name" value="A4_beta-galactosidase_middle_domain"/>
    <property type="match status" value="1"/>
</dbReference>
<dbReference type="Gene3D" id="3.40.50.880">
    <property type="match status" value="1"/>
</dbReference>
<evidence type="ECO:0000313" key="2">
    <source>
        <dbReference type="EMBL" id="MPM96235.1"/>
    </source>
</evidence>
<name>A0A645E3Y9_9ZZZZ</name>
<organism evidence="2">
    <name type="scientific">bioreactor metagenome</name>
    <dbReference type="NCBI Taxonomy" id="1076179"/>
    <lineage>
        <taxon>unclassified sequences</taxon>
        <taxon>metagenomes</taxon>
        <taxon>ecological metagenomes</taxon>
    </lineage>
</organism>
<dbReference type="GO" id="GO:0004565">
    <property type="term" value="F:beta-galactosidase activity"/>
    <property type="evidence" value="ECO:0007669"/>
    <property type="project" value="InterPro"/>
</dbReference>
<reference evidence="2" key="1">
    <citation type="submission" date="2019-08" db="EMBL/GenBank/DDBJ databases">
        <authorList>
            <person name="Kucharzyk K."/>
            <person name="Murdoch R.W."/>
            <person name="Higgins S."/>
            <person name="Loffler F."/>
        </authorList>
    </citation>
    <scope>NUCLEOTIDE SEQUENCE</scope>
</reference>